<evidence type="ECO:0000256" key="5">
    <source>
        <dbReference type="ARBA" id="ARBA00022839"/>
    </source>
</evidence>
<organism evidence="9 10">
    <name type="scientific">Myxococcus fulvus</name>
    <dbReference type="NCBI Taxonomy" id="33"/>
    <lineage>
        <taxon>Bacteria</taxon>
        <taxon>Pseudomonadati</taxon>
        <taxon>Myxococcota</taxon>
        <taxon>Myxococcia</taxon>
        <taxon>Myxococcales</taxon>
        <taxon>Cystobacterineae</taxon>
        <taxon>Myxococcaceae</taxon>
        <taxon>Myxococcus</taxon>
    </lineage>
</organism>
<evidence type="ECO:0000313" key="9">
    <source>
        <dbReference type="EMBL" id="SEU17453.1"/>
    </source>
</evidence>
<dbReference type="InterPro" id="IPR004610">
    <property type="entry name" value="RecJ"/>
</dbReference>
<dbReference type="Gene3D" id="3.90.1640.30">
    <property type="match status" value="1"/>
</dbReference>
<dbReference type="Gene3D" id="3.10.310.30">
    <property type="match status" value="1"/>
</dbReference>
<name>A0ABY1CL00_MYXFU</name>
<keyword evidence="4" id="KW-0378">Hydrolase</keyword>
<dbReference type="EMBL" id="FOIB01000005">
    <property type="protein sequence ID" value="SEU17453.1"/>
    <property type="molecule type" value="Genomic_DNA"/>
</dbReference>
<evidence type="ECO:0000313" key="10">
    <source>
        <dbReference type="Proteomes" id="UP000183760"/>
    </source>
</evidence>
<dbReference type="InterPro" id="IPR003156">
    <property type="entry name" value="DHHA1_dom"/>
</dbReference>
<feature type="domain" description="RecJ OB" evidence="8">
    <location>
        <begin position="498"/>
        <end position="604"/>
    </location>
</feature>
<dbReference type="Pfam" id="PF17768">
    <property type="entry name" value="RecJ_OB"/>
    <property type="match status" value="1"/>
</dbReference>
<dbReference type="InterPro" id="IPR038763">
    <property type="entry name" value="DHH_sf"/>
</dbReference>
<keyword evidence="5 9" id="KW-0269">Exonuclease</keyword>
<evidence type="ECO:0000256" key="4">
    <source>
        <dbReference type="ARBA" id="ARBA00022801"/>
    </source>
</evidence>
<evidence type="ECO:0000256" key="2">
    <source>
        <dbReference type="ARBA" id="ARBA00019841"/>
    </source>
</evidence>
<dbReference type="GO" id="GO:0004527">
    <property type="term" value="F:exonuclease activity"/>
    <property type="evidence" value="ECO:0007669"/>
    <property type="project" value="UniProtKB-KW"/>
</dbReference>
<sequence length="609" mass="65809">MSCPRLDFPRQTSEVLSRVSRFRPGHGGVTCAEEGSSRVRWLLPDVVEEEVGSLAGELSLHPLAARVLLHRGYRTPESASAFLSDRLADLPDPFRMKGMAAGVERLVRALHKREKVTLYGDYDVDGVCSTSLLFLFLRELGMSQLATYIPHRLDEGYGLNLGAVERIAGDGTRVLVTLDCGITSVAEITRAKELGLDVVVVDHHTVPPTLPPAVAVLNPHQPGCEYPTKALCAAGVAFNFCMGLRKRLRDDGYFATRKEPNLKALMDLVALATVADVVPLTGANRILVTHGLQELTAARRPGVRALKEVAGMDPDTPITAGQVGFRLGPRINAAGRLHDASLGLQLLCSESLESARALASVLDRANAERQGIESTILTQALAQAEERKDARGFVLYDEGWHPGVIGIVASRVVERYHRPTVMVGVKDGVGKGSARSIEAFHLFDALSGCSELLTKFGGHKHAAGLTIDADKLPALREAFEKIALQRLSPEDLIPRCRVDAVVSPRELDATAVEALQRLGPFGQGNPEPVLVLRHQVARPRVLPAKSAGSHGHLKLALMDAPELDAIGFGMADRVRLVEGPVDLAFQAGFDTFRGQRKLSLRLKDVRVAA</sequence>
<dbReference type="Proteomes" id="UP000183760">
    <property type="component" value="Unassembled WGS sequence"/>
</dbReference>
<reference evidence="9 10" key="1">
    <citation type="submission" date="2016-10" db="EMBL/GenBank/DDBJ databases">
        <authorList>
            <person name="Varghese N."/>
            <person name="Submissions S."/>
        </authorList>
    </citation>
    <scope>NUCLEOTIDE SEQUENCE [LARGE SCALE GENOMIC DNA]</scope>
    <source>
        <strain evidence="9 10">DSM 16525</strain>
    </source>
</reference>
<feature type="domain" description="DDH" evidence="6">
    <location>
        <begin position="115"/>
        <end position="273"/>
    </location>
</feature>
<dbReference type="InterPro" id="IPR041122">
    <property type="entry name" value="RecJ_OB"/>
</dbReference>
<feature type="domain" description="DHHA1" evidence="7">
    <location>
        <begin position="392"/>
        <end position="482"/>
    </location>
</feature>
<comment type="similarity">
    <text evidence="1">Belongs to the RecJ family.</text>
</comment>
<accession>A0ABY1CL00</accession>
<evidence type="ECO:0000259" key="7">
    <source>
        <dbReference type="Pfam" id="PF02272"/>
    </source>
</evidence>
<evidence type="ECO:0000259" key="8">
    <source>
        <dbReference type="Pfam" id="PF17768"/>
    </source>
</evidence>
<gene>
    <name evidence="9" type="ORF">SAMN05443572_105596</name>
</gene>
<protein>
    <recommendedName>
        <fullName evidence="2">Single-stranded-DNA-specific exonuclease RecJ</fullName>
    </recommendedName>
</protein>
<dbReference type="Pfam" id="PF02272">
    <property type="entry name" value="DHHA1"/>
    <property type="match status" value="1"/>
</dbReference>
<evidence type="ECO:0000259" key="6">
    <source>
        <dbReference type="Pfam" id="PF01368"/>
    </source>
</evidence>
<dbReference type="SUPFAM" id="SSF64182">
    <property type="entry name" value="DHH phosphoesterases"/>
    <property type="match status" value="1"/>
</dbReference>
<keyword evidence="10" id="KW-1185">Reference proteome</keyword>
<evidence type="ECO:0000256" key="3">
    <source>
        <dbReference type="ARBA" id="ARBA00022722"/>
    </source>
</evidence>
<dbReference type="InterPro" id="IPR051673">
    <property type="entry name" value="SSDNA_exonuclease_RecJ"/>
</dbReference>
<dbReference type="InterPro" id="IPR001667">
    <property type="entry name" value="DDH_dom"/>
</dbReference>
<evidence type="ECO:0000256" key="1">
    <source>
        <dbReference type="ARBA" id="ARBA00005915"/>
    </source>
</evidence>
<dbReference type="NCBIfam" id="TIGR00644">
    <property type="entry name" value="recJ"/>
    <property type="match status" value="1"/>
</dbReference>
<comment type="caution">
    <text evidence="9">The sequence shown here is derived from an EMBL/GenBank/DDBJ whole genome shotgun (WGS) entry which is preliminary data.</text>
</comment>
<keyword evidence="3" id="KW-0540">Nuclease</keyword>
<proteinExistence type="inferred from homology"/>
<dbReference type="PANTHER" id="PTHR30255:SF2">
    <property type="entry name" value="SINGLE-STRANDED-DNA-SPECIFIC EXONUCLEASE RECJ"/>
    <property type="match status" value="1"/>
</dbReference>
<dbReference type="Pfam" id="PF01368">
    <property type="entry name" value="DHH"/>
    <property type="match status" value="1"/>
</dbReference>
<dbReference type="PANTHER" id="PTHR30255">
    <property type="entry name" value="SINGLE-STRANDED-DNA-SPECIFIC EXONUCLEASE RECJ"/>
    <property type="match status" value="1"/>
</dbReference>